<reference evidence="10 11" key="1">
    <citation type="submission" date="2016-03" db="EMBL/GenBank/DDBJ databases">
        <title>Draft genome sequence of Paenibacillus glacialis DSM 22343.</title>
        <authorList>
            <person name="Shin S.-K."/>
            <person name="Yi H."/>
        </authorList>
    </citation>
    <scope>NUCLEOTIDE SEQUENCE [LARGE SCALE GENOMIC DNA]</scope>
    <source>
        <strain evidence="10 11">DSM 22343</strain>
    </source>
</reference>
<dbReference type="Gene3D" id="2.60.40.740">
    <property type="match status" value="5"/>
</dbReference>
<dbReference type="PROSITE" id="PS50847">
    <property type="entry name" value="GRAM_POS_ANCHORING"/>
    <property type="match status" value="1"/>
</dbReference>
<dbReference type="STRING" id="494026.PGLA_00685"/>
<dbReference type="SUPFAM" id="SSF49401">
    <property type="entry name" value="Bacterial adhesins"/>
    <property type="match status" value="6"/>
</dbReference>
<proteinExistence type="inferred from homology"/>
<dbReference type="SUPFAM" id="SSF49478">
    <property type="entry name" value="Cna protein B-type domain"/>
    <property type="match status" value="2"/>
</dbReference>
<dbReference type="NCBIfam" id="TIGR01167">
    <property type="entry name" value="LPXTG_anchor"/>
    <property type="match status" value="1"/>
</dbReference>
<evidence type="ECO:0000256" key="8">
    <source>
        <dbReference type="SAM" id="Phobius"/>
    </source>
</evidence>
<dbReference type="RefSeq" id="WP_068527300.1">
    <property type="nucleotide sequence ID" value="NZ_LVJH01000002.1"/>
</dbReference>
<feature type="domain" description="Gram-positive cocci surface proteins LPxTG" evidence="9">
    <location>
        <begin position="1484"/>
        <end position="1520"/>
    </location>
</feature>
<name>A0A168NMR6_9BACL</name>
<dbReference type="InterPro" id="IPR019931">
    <property type="entry name" value="LPXTG_anchor"/>
</dbReference>
<evidence type="ECO:0000256" key="6">
    <source>
        <dbReference type="ARBA" id="ARBA00023088"/>
    </source>
</evidence>
<keyword evidence="8" id="KW-0812">Transmembrane</keyword>
<dbReference type="InterPro" id="IPR008456">
    <property type="entry name" value="Collagen-bd_dom"/>
</dbReference>
<dbReference type="GO" id="GO:0005518">
    <property type="term" value="F:collagen binding"/>
    <property type="evidence" value="ECO:0007669"/>
    <property type="project" value="InterPro"/>
</dbReference>
<dbReference type="InterPro" id="IPR013783">
    <property type="entry name" value="Ig-like_fold"/>
</dbReference>
<feature type="transmembrane region" description="Helical" evidence="8">
    <location>
        <begin position="1493"/>
        <end position="1512"/>
    </location>
</feature>
<dbReference type="PANTHER" id="PTHR36108:SF13">
    <property type="entry name" value="COLOSSIN-B-RELATED"/>
    <property type="match status" value="1"/>
</dbReference>
<comment type="similarity">
    <text evidence="2">Belongs to the serine-aspartate repeat-containing protein (SDr) family.</text>
</comment>
<feature type="compositionally biased region" description="Pro residues" evidence="7">
    <location>
        <begin position="1340"/>
        <end position="1380"/>
    </location>
</feature>
<keyword evidence="8" id="KW-0472">Membrane</keyword>
<accession>A0A168NMR6</accession>
<dbReference type="PANTHER" id="PTHR36108">
    <property type="entry name" value="COLOSSIN-B-RELATED"/>
    <property type="match status" value="1"/>
</dbReference>
<sequence>MKERSKIMYLLLVISLVLNLVLPASMVIASDELEGSMNPTQESVIGETSEGNLGMSVTKSVYEITDNLITDVKMYDKKPLVNETDGSIITQGVEIQTIRPKVEDEVAIIFDWSLLSEIHQYDDGSTFTFSLPKEFNIPIELKGTLTGGVGDYVVSTTGKVTFIFNDAIKGQKLNGNFYVWLAFDQSELNDGLEYKIDFTSVGQSVIDVHFANTAKDGLTKTGKANKNNFNSDEIVWTVDFNQGEKEIKDAVLTDTLPSELTLKGNIEVRQLVVQIDGTVKEGTTVTTEPAFPVHLGDINKAYRVTYTTSVKAPSTAPFTNREFANEAVLTGNSGTINDTAIGKATVSFNEPLSKSGSNSAYDPITQTITWKVQYNYNQQTIPVTNAWIEDTFDTAKYKLVAGSVKVYQVDINSSGKGVNPTIIAASEYNLTGVGTGFDNGFKLKFNNQIDKAYEIEYQTKAINRVYEDTTVKNKVTMHDGTSKEGEKNINQVIFEKSVSKSDFQKKTIEWKIVLNQDLNTMTDIVITDNYVGKHMKLDPNSIKINGQAIQNSTKFELKAADLNDLAYEKGFTLELKAGESIDSKYVITYTTSFDPTVGMPTNNKYENKATLSWKEPGITPDPTPITEYDYVTPESYTLENGNKKGDYNAKDKTITWMIDVNYNLFDIQDAVIKDNYTGDQTFVENSLKVSKLTLDPVNNKVTDVGGEVTLTEGQFQLNADGKGFVLDLNTIGKNAYRITYKTSLDGNYPVKGTYSNNATMHDGENGPQRFTKSISVTPKNGGEYINKTGKQKFLGSDIASWTVNINRSQSYVAAGSILTDTLSDKQILLKDSLKLYKTDISPNNSGTINKTNVKVDKNDYDLVVTGNTFIITFKKALNTAYILEYESYINTDTGQRIENKVEFAGQSSTVKGSDSKEGVIVSLAGAGGGASTGIGKIKIVKIDDLNQPIAGVVFELYNASGTTLLEKLTTDVNGEVSTTRNYKYNNTNAGLPYMLKEVSVPSGYLIDPEFGAPKGKEIKFKDVSNTFTIINETIRQGFELTKVDATDSTKKLKGAVFELKLNGTLIDTLTTNSLGRIAKGDLPSGDYELVEIAAPDFYVVDAKPIAVKIVANQTKVLELDHKNAQGTDGKLVITKVNAKDQSVIQGVEFELRDHADVVVAAKTTDINGVIEFTNLPYGPYTVVETKADGYVIEVANREVLITKAETTLTIENKENDRSVKLTKYNSIRSQKIQGAVFELREETKIFDKDGNFVYKVVPGIDEAKLTTDVNGELLLESLVSNKYQLIEIKAPFGYLLDKTPVAFEITDKQTETVLVEKTNNRISTPVDPSGPTGPGNPGIPVDPTPIIPVDPTPITPVDPKPGEPVDPTPGTPIDPKPVKPVIPDEKVVTTKETPVKGKVEVPKDTTPKISKQPKNGKVTVDPKGNWVYKPKKDYVGKDSFTIIVTDKDGNEEEVLVEVDVNDIPRGGTDGISENTGKTHSQNTLPQTGESSHLPLQLTGFGFIILGALLLFFRKKQLQRK</sequence>
<feature type="region of interest" description="Disordered" evidence="7">
    <location>
        <begin position="1399"/>
        <end position="1422"/>
    </location>
</feature>
<evidence type="ECO:0000256" key="1">
    <source>
        <dbReference type="ARBA" id="ARBA00004168"/>
    </source>
</evidence>
<evidence type="ECO:0000256" key="2">
    <source>
        <dbReference type="ARBA" id="ARBA00007257"/>
    </source>
</evidence>
<evidence type="ECO:0000259" key="9">
    <source>
        <dbReference type="PROSITE" id="PS50847"/>
    </source>
</evidence>
<dbReference type="Proteomes" id="UP000076967">
    <property type="component" value="Unassembled WGS sequence"/>
</dbReference>
<feature type="region of interest" description="Disordered" evidence="7">
    <location>
        <begin position="1321"/>
        <end position="1381"/>
    </location>
</feature>
<comment type="subcellular location">
    <subcellularLocation>
        <location evidence="1">Secreted</location>
        <location evidence="1">Cell wall</location>
        <topology evidence="1">Peptidoglycan-anchor</topology>
    </subcellularLocation>
</comment>
<keyword evidence="11" id="KW-1185">Reference proteome</keyword>
<evidence type="ECO:0000313" key="10">
    <source>
        <dbReference type="EMBL" id="OAB45946.1"/>
    </source>
</evidence>
<feature type="compositionally biased region" description="Polar residues" evidence="7">
    <location>
        <begin position="1471"/>
        <end position="1489"/>
    </location>
</feature>
<protein>
    <recommendedName>
        <fullName evidence="9">Gram-positive cocci surface proteins LPxTG domain-containing protein</fullName>
    </recommendedName>
</protein>
<feature type="region of interest" description="Disordered" evidence="7">
    <location>
        <begin position="1462"/>
        <end position="1489"/>
    </location>
</feature>
<evidence type="ECO:0000256" key="3">
    <source>
        <dbReference type="ARBA" id="ARBA00022512"/>
    </source>
</evidence>
<dbReference type="Pfam" id="PF17963">
    <property type="entry name" value="Big_9"/>
    <property type="match status" value="1"/>
</dbReference>
<dbReference type="InterPro" id="IPR008966">
    <property type="entry name" value="Adhesion_dom_sf"/>
</dbReference>
<dbReference type="InterPro" id="IPR041033">
    <property type="entry name" value="SpaA_PFL_dom_1"/>
</dbReference>
<keyword evidence="3" id="KW-0134">Cell wall</keyword>
<gene>
    <name evidence="10" type="ORF">PGLA_00685</name>
</gene>
<organism evidence="10 11">
    <name type="scientific">Paenibacillus glacialis</name>
    <dbReference type="NCBI Taxonomy" id="494026"/>
    <lineage>
        <taxon>Bacteria</taxon>
        <taxon>Bacillati</taxon>
        <taxon>Bacillota</taxon>
        <taxon>Bacilli</taxon>
        <taxon>Bacillales</taxon>
        <taxon>Paenibacillaceae</taxon>
        <taxon>Paenibacillus</taxon>
    </lineage>
</organism>
<dbReference type="Gene3D" id="2.60.40.10">
    <property type="entry name" value="Immunoglobulins"/>
    <property type="match status" value="4"/>
</dbReference>
<keyword evidence="5" id="KW-0732">Signal</keyword>
<evidence type="ECO:0000256" key="4">
    <source>
        <dbReference type="ARBA" id="ARBA00022525"/>
    </source>
</evidence>
<dbReference type="Pfam" id="PF05737">
    <property type="entry name" value="Collagen_bind"/>
    <property type="match status" value="5"/>
</dbReference>
<dbReference type="OrthoDB" id="2056845at2"/>
<evidence type="ECO:0000256" key="5">
    <source>
        <dbReference type="ARBA" id="ARBA00022729"/>
    </source>
</evidence>
<keyword evidence="6" id="KW-0572">Peptidoglycan-anchor</keyword>
<dbReference type="Gene3D" id="2.60.40.3440">
    <property type="match status" value="1"/>
</dbReference>
<comment type="caution">
    <text evidence="10">The sequence shown here is derived from an EMBL/GenBank/DDBJ whole genome shotgun (WGS) entry which is preliminary data.</text>
</comment>
<keyword evidence="4" id="KW-0964">Secreted</keyword>
<dbReference type="Pfam" id="PF17802">
    <property type="entry name" value="SpaA"/>
    <property type="match status" value="4"/>
</dbReference>
<evidence type="ECO:0000256" key="7">
    <source>
        <dbReference type="SAM" id="MobiDB-lite"/>
    </source>
</evidence>
<keyword evidence="8" id="KW-1133">Transmembrane helix</keyword>
<evidence type="ECO:0000313" key="11">
    <source>
        <dbReference type="Proteomes" id="UP000076967"/>
    </source>
</evidence>
<dbReference type="EMBL" id="LVJH01000002">
    <property type="protein sequence ID" value="OAB45946.1"/>
    <property type="molecule type" value="Genomic_DNA"/>
</dbReference>